<proteinExistence type="predicted"/>
<name>A0A8T0GNZ6_CERPU</name>
<accession>A0A8T0GNZ6</accession>
<reference evidence="2" key="1">
    <citation type="submission" date="2020-06" db="EMBL/GenBank/DDBJ databases">
        <title>WGS assembly of Ceratodon purpureus strain R40.</title>
        <authorList>
            <person name="Carey S.B."/>
            <person name="Jenkins J."/>
            <person name="Shu S."/>
            <person name="Lovell J.T."/>
            <person name="Sreedasyam A."/>
            <person name="Maumus F."/>
            <person name="Tiley G.P."/>
            <person name="Fernandez-Pozo N."/>
            <person name="Barry K."/>
            <person name="Chen C."/>
            <person name="Wang M."/>
            <person name="Lipzen A."/>
            <person name="Daum C."/>
            <person name="Saski C.A."/>
            <person name="Payton A.C."/>
            <person name="Mcbreen J.C."/>
            <person name="Conrad R.E."/>
            <person name="Kollar L.M."/>
            <person name="Olsson S."/>
            <person name="Huttunen S."/>
            <person name="Landis J.B."/>
            <person name="Wickett N.J."/>
            <person name="Johnson M.G."/>
            <person name="Rensing S.A."/>
            <person name="Grimwood J."/>
            <person name="Schmutz J."/>
            <person name="Mcdaniel S.F."/>
        </authorList>
    </citation>
    <scope>NUCLEOTIDE SEQUENCE</scope>
    <source>
        <strain evidence="2">R40</strain>
    </source>
</reference>
<feature type="compositionally biased region" description="Low complexity" evidence="1">
    <location>
        <begin position="86"/>
        <end position="97"/>
    </location>
</feature>
<organism evidence="2 3">
    <name type="scientific">Ceratodon purpureus</name>
    <name type="common">Fire moss</name>
    <name type="synonym">Dicranum purpureum</name>
    <dbReference type="NCBI Taxonomy" id="3225"/>
    <lineage>
        <taxon>Eukaryota</taxon>
        <taxon>Viridiplantae</taxon>
        <taxon>Streptophyta</taxon>
        <taxon>Embryophyta</taxon>
        <taxon>Bryophyta</taxon>
        <taxon>Bryophytina</taxon>
        <taxon>Bryopsida</taxon>
        <taxon>Dicranidae</taxon>
        <taxon>Pseudoditrichales</taxon>
        <taxon>Ditrichaceae</taxon>
        <taxon>Ceratodon</taxon>
    </lineage>
</organism>
<evidence type="ECO:0000313" key="2">
    <source>
        <dbReference type="EMBL" id="KAG0558742.1"/>
    </source>
</evidence>
<comment type="caution">
    <text evidence="2">The sequence shown here is derived from an EMBL/GenBank/DDBJ whole genome shotgun (WGS) entry which is preliminary data.</text>
</comment>
<feature type="region of interest" description="Disordered" evidence="1">
    <location>
        <begin position="55"/>
        <end position="106"/>
    </location>
</feature>
<dbReference type="AlphaFoldDB" id="A0A8T0GNZ6"/>
<evidence type="ECO:0000313" key="3">
    <source>
        <dbReference type="Proteomes" id="UP000822688"/>
    </source>
</evidence>
<dbReference type="Proteomes" id="UP000822688">
    <property type="component" value="Chromosome 10"/>
</dbReference>
<sequence length="183" mass="20067">MAKGKGFGGMRSSSMDGSYGRINPTKDLYSISELHETEVKSVNFGYERVAKPSIARRSSFSWSRRSSKKHFDIEGLGELDTEPHPSTTSSSKAAAESNHTQAQKKKSKFGIKNFLTGIMDSYKKIMQSAEDSNMHLSDLYPNNSMVAPVTPAAGNRGIKYISPSPGVGRRSLGRVAEEASRER</sequence>
<keyword evidence="3" id="KW-1185">Reference proteome</keyword>
<feature type="compositionally biased region" description="Low complexity" evidence="1">
    <location>
        <begin position="55"/>
        <end position="64"/>
    </location>
</feature>
<gene>
    <name evidence="2" type="ORF">KC19_10G050400</name>
</gene>
<evidence type="ECO:0000256" key="1">
    <source>
        <dbReference type="SAM" id="MobiDB-lite"/>
    </source>
</evidence>
<feature type="region of interest" description="Disordered" evidence="1">
    <location>
        <begin position="159"/>
        <end position="183"/>
    </location>
</feature>
<protein>
    <submittedName>
        <fullName evidence="2">Uncharacterized protein</fullName>
    </submittedName>
</protein>
<dbReference type="EMBL" id="CM026431">
    <property type="protein sequence ID" value="KAG0558742.1"/>
    <property type="molecule type" value="Genomic_DNA"/>
</dbReference>